<protein>
    <submittedName>
        <fullName evidence="2">Uncharacterized protein</fullName>
    </submittedName>
</protein>
<accession>A0A8X6IJD8</accession>
<comment type="caution">
    <text evidence="2">The sequence shown here is derived from an EMBL/GenBank/DDBJ whole genome shotgun (WGS) entry which is preliminary data.</text>
</comment>
<sequence length="97" mass="11124">MLQTDVYRLAILKARGADRRRGGRPRPHASGALPATTERVLHTTRPSARLHDESEQFSFSASLPLSTNFLRRHPPSPPKGRSSFFFYLLKWKQMFTD</sequence>
<dbReference type="Proteomes" id="UP000887013">
    <property type="component" value="Unassembled WGS sequence"/>
</dbReference>
<name>A0A8X6IJD8_NEPPI</name>
<reference evidence="2" key="1">
    <citation type="submission" date="2020-08" db="EMBL/GenBank/DDBJ databases">
        <title>Multicomponent nature underlies the extraordinary mechanical properties of spider dragline silk.</title>
        <authorList>
            <person name="Kono N."/>
            <person name="Nakamura H."/>
            <person name="Mori M."/>
            <person name="Yoshida Y."/>
            <person name="Ohtoshi R."/>
            <person name="Malay A.D."/>
            <person name="Moran D.A.P."/>
            <person name="Tomita M."/>
            <person name="Numata K."/>
            <person name="Arakawa K."/>
        </authorList>
    </citation>
    <scope>NUCLEOTIDE SEQUENCE</scope>
</reference>
<keyword evidence="3" id="KW-1185">Reference proteome</keyword>
<evidence type="ECO:0000313" key="3">
    <source>
        <dbReference type="Proteomes" id="UP000887013"/>
    </source>
</evidence>
<organism evidence="2 3">
    <name type="scientific">Nephila pilipes</name>
    <name type="common">Giant wood spider</name>
    <name type="synonym">Nephila maculata</name>
    <dbReference type="NCBI Taxonomy" id="299642"/>
    <lineage>
        <taxon>Eukaryota</taxon>
        <taxon>Metazoa</taxon>
        <taxon>Ecdysozoa</taxon>
        <taxon>Arthropoda</taxon>
        <taxon>Chelicerata</taxon>
        <taxon>Arachnida</taxon>
        <taxon>Araneae</taxon>
        <taxon>Araneomorphae</taxon>
        <taxon>Entelegynae</taxon>
        <taxon>Araneoidea</taxon>
        <taxon>Nephilidae</taxon>
        <taxon>Nephila</taxon>
    </lineage>
</organism>
<proteinExistence type="predicted"/>
<dbReference type="EMBL" id="BMAW01044987">
    <property type="protein sequence ID" value="GFS47377.1"/>
    <property type="molecule type" value="Genomic_DNA"/>
</dbReference>
<evidence type="ECO:0000313" key="2">
    <source>
        <dbReference type="EMBL" id="GFS47377.1"/>
    </source>
</evidence>
<evidence type="ECO:0000256" key="1">
    <source>
        <dbReference type="SAM" id="MobiDB-lite"/>
    </source>
</evidence>
<gene>
    <name evidence="2" type="ORF">NPIL_660131</name>
</gene>
<dbReference type="AlphaFoldDB" id="A0A8X6IJD8"/>
<feature type="region of interest" description="Disordered" evidence="1">
    <location>
        <begin position="17"/>
        <end position="37"/>
    </location>
</feature>